<gene>
    <name evidence="1" type="ORF">IW261DRAFT_1511122</name>
</gene>
<protein>
    <recommendedName>
        <fullName evidence="3">C2H2-type domain-containing protein</fullName>
    </recommendedName>
</protein>
<evidence type="ECO:0008006" key="3">
    <source>
        <dbReference type="Google" id="ProtNLM"/>
    </source>
</evidence>
<dbReference type="AlphaFoldDB" id="A0AA39TW07"/>
<reference evidence="1" key="1">
    <citation type="submission" date="2023-06" db="EMBL/GenBank/DDBJ databases">
        <authorList>
            <consortium name="Lawrence Berkeley National Laboratory"/>
            <person name="Ahrendt S."/>
            <person name="Sahu N."/>
            <person name="Indic B."/>
            <person name="Wong-Bajracharya J."/>
            <person name="Merenyi Z."/>
            <person name="Ke H.-M."/>
            <person name="Monk M."/>
            <person name="Kocsube S."/>
            <person name="Drula E."/>
            <person name="Lipzen A."/>
            <person name="Balint B."/>
            <person name="Henrissat B."/>
            <person name="Andreopoulos B."/>
            <person name="Martin F.M."/>
            <person name="Harder C.B."/>
            <person name="Rigling D."/>
            <person name="Ford K.L."/>
            <person name="Foster G.D."/>
            <person name="Pangilinan J."/>
            <person name="Papanicolaou A."/>
            <person name="Barry K."/>
            <person name="LaButti K."/>
            <person name="Viragh M."/>
            <person name="Koriabine M."/>
            <person name="Yan M."/>
            <person name="Riley R."/>
            <person name="Champramary S."/>
            <person name="Plett K.L."/>
            <person name="Tsai I.J."/>
            <person name="Slot J."/>
            <person name="Sipos G."/>
            <person name="Plett J."/>
            <person name="Nagy L.G."/>
            <person name="Grigoriev I.V."/>
        </authorList>
    </citation>
    <scope>NUCLEOTIDE SEQUENCE</scope>
    <source>
        <strain evidence="1">ICMP 16352</strain>
    </source>
</reference>
<proteinExistence type="predicted"/>
<evidence type="ECO:0000313" key="2">
    <source>
        <dbReference type="Proteomes" id="UP001175227"/>
    </source>
</evidence>
<dbReference type="Proteomes" id="UP001175227">
    <property type="component" value="Unassembled WGS sequence"/>
</dbReference>
<organism evidence="1 2">
    <name type="scientific">Armillaria novae-zelandiae</name>
    <dbReference type="NCBI Taxonomy" id="153914"/>
    <lineage>
        <taxon>Eukaryota</taxon>
        <taxon>Fungi</taxon>
        <taxon>Dikarya</taxon>
        <taxon>Basidiomycota</taxon>
        <taxon>Agaricomycotina</taxon>
        <taxon>Agaricomycetes</taxon>
        <taxon>Agaricomycetidae</taxon>
        <taxon>Agaricales</taxon>
        <taxon>Marasmiineae</taxon>
        <taxon>Physalacriaceae</taxon>
        <taxon>Armillaria</taxon>
    </lineage>
</organism>
<comment type="caution">
    <text evidence="1">The sequence shown here is derived from an EMBL/GenBank/DDBJ whole genome shotgun (WGS) entry which is preliminary data.</text>
</comment>
<accession>A0AA39TW07</accession>
<evidence type="ECO:0000313" key="1">
    <source>
        <dbReference type="EMBL" id="KAK0471672.1"/>
    </source>
</evidence>
<name>A0AA39TW07_9AGAR</name>
<keyword evidence="2" id="KW-1185">Reference proteome</keyword>
<sequence>MAQAPSLPPLDFRTFSIAGALMTSPAPTPSIAQYGPTKSGKVRIEYSPMPDGYETIPFHESVPDCKKGLTLDARYNFYYQRKIDSVHLVCPLCSEDILGRKIRQHMRENHRGYCRGERIKCIACGPSAREMNAKSYPDHVLEKHCLLSVLCPHCGETFTREESMKRHCSSFCKRLIQDRPQ</sequence>
<dbReference type="EMBL" id="JAUEPR010000048">
    <property type="protein sequence ID" value="KAK0471672.1"/>
    <property type="molecule type" value="Genomic_DNA"/>
</dbReference>